<evidence type="ECO:0000256" key="8">
    <source>
        <dbReference type="ARBA" id="ARBA00023157"/>
    </source>
</evidence>
<keyword evidence="10" id="KW-0393">Immunoglobulin domain</keyword>
<dbReference type="SMART" id="SM00408">
    <property type="entry name" value="IGc2"/>
    <property type="match status" value="2"/>
</dbReference>
<evidence type="ECO:0000256" key="10">
    <source>
        <dbReference type="ARBA" id="ARBA00023319"/>
    </source>
</evidence>
<dbReference type="Pfam" id="PF13895">
    <property type="entry name" value="Ig_2"/>
    <property type="match status" value="1"/>
</dbReference>
<dbReference type="InterPro" id="IPR003599">
    <property type="entry name" value="Ig_sub"/>
</dbReference>
<dbReference type="InterPro" id="IPR036179">
    <property type="entry name" value="Ig-like_dom_sf"/>
</dbReference>
<keyword evidence="8" id="KW-1015">Disulfide bond</keyword>
<reference evidence="13 14" key="1">
    <citation type="submission" date="2019-05" db="EMBL/GenBank/DDBJ databases">
        <title>A Chromosome-scale Meerkat (S. suricatta) Genome Assembly.</title>
        <authorList>
            <person name="Dudchenko O."/>
            <person name="Lieberman Aiden E."/>
            <person name="Tung J."/>
            <person name="Barreiro L.B."/>
            <person name="Clutton-Brock T.H."/>
        </authorList>
    </citation>
    <scope>NUCLEOTIDE SEQUENCE [LARGE SCALE GENOMIC DNA]</scope>
</reference>
<evidence type="ECO:0000256" key="6">
    <source>
        <dbReference type="ARBA" id="ARBA00022989"/>
    </source>
</evidence>
<feature type="signal peptide" evidence="11">
    <location>
        <begin position="1"/>
        <end position="25"/>
    </location>
</feature>
<dbReference type="OMA" id="NIAIQCH"/>
<evidence type="ECO:0000256" key="3">
    <source>
        <dbReference type="ARBA" id="ARBA00022692"/>
    </source>
</evidence>
<feature type="chain" id="PRO_5025552076" description="Ig-like domain-containing protein" evidence="11">
    <location>
        <begin position="26"/>
        <end position="486"/>
    </location>
</feature>
<evidence type="ECO:0000313" key="13">
    <source>
        <dbReference type="Ensembl" id="ENSSSUP00005032177.1"/>
    </source>
</evidence>
<sequence length="486" mass="53184">MTPNLTALLLLGLVIHPLFPLGTLSKPTIWAEPGSVVPWGTPVTICCQGTLEAQMLYLYKEGHLVTRDRPKPLEPGNKVKFPITFMTEQYAGWYRCHYRSPTGWSEHSDPLELVVTGVSKPSLSAMPSPIVTSGGTVTLQCGSRMRFHRFVLMKEGEPRPSSTLDSQRHTGGHVQALFPVGPVTPRLKWTFRCYGYYSDTPWMWSLSSDPLELLVLGASRKPSLLAQQGPVVSPGQHLTLQCRSDVSYDRFALYKEGSRDPPLHRGRHPQAGLSGADFSLGPVSPSLGGRYSCYGGHNLSPEWSVPSEPLDILVAGQLPSTPSLSVQPGPTVTSGENVTLLCRSLSSVDTFLLSKEGAANRPLRRRSKYRAGQHQAKFSMSPVTSAQGGTYRCYGSHSTSPYLLSPPSEPLELQVSGEEPLTWVTCGEGWGNNPEWTEASCYLPGALVYGVRPHGIFPWREDSPPVGSALLSPMLTWGPQCHWVHT</sequence>
<dbReference type="Gene3D" id="2.60.40.10">
    <property type="entry name" value="Immunoglobulins"/>
    <property type="match status" value="4"/>
</dbReference>
<dbReference type="InterPro" id="IPR003598">
    <property type="entry name" value="Ig_sub2"/>
</dbReference>
<dbReference type="InterPro" id="IPR007110">
    <property type="entry name" value="Ig-like_dom"/>
</dbReference>
<keyword evidence="7" id="KW-0472">Membrane</keyword>
<dbReference type="SMART" id="SM00409">
    <property type="entry name" value="IG"/>
    <property type="match status" value="4"/>
</dbReference>
<dbReference type="Ensembl" id="ENSSSUT00005036704.1">
    <property type="protein sequence ID" value="ENSSSUP00005032177.1"/>
    <property type="gene ID" value="ENSSSUG00005019454.1"/>
</dbReference>
<dbReference type="PANTHER" id="PTHR11738:SF179">
    <property type="entry name" value="LEUKOCYTE IMMUNOGLOBULIN-LIKE RECEPTOR SUBFAMILY A MEMBER 5"/>
    <property type="match status" value="1"/>
</dbReference>
<feature type="domain" description="Ig-like" evidence="12">
    <location>
        <begin position="322"/>
        <end position="405"/>
    </location>
</feature>
<keyword evidence="3" id="KW-0812">Transmembrane</keyword>
<dbReference type="GO" id="GO:0002764">
    <property type="term" value="P:immune response-regulating signaling pathway"/>
    <property type="evidence" value="ECO:0007669"/>
    <property type="project" value="TreeGrafter"/>
</dbReference>
<dbReference type="GO" id="GO:0005886">
    <property type="term" value="C:plasma membrane"/>
    <property type="evidence" value="ECO:0007669"/>
    <property type="project" value="UniProtKB-SubCell"/>
</dbReference>
<evidence type="ECO:0000256" key="11">
    <source>
        <dbReference type="SAM" id="SignalP"/>
    </source>
</evidence>
<evidence type="ECO:0000256" key="9">
    <source>
        <dbReference type="ARBA" id="ARBA00023180"/>
    </source>
</evidence>
<reference evidence="13" key="3">
    <citation type="submission" date="2025-09" db="UniProtKB">
        <authorList>
            <consortium name="Ensembl"/>
        </authorList>
    </citation>
    <scope>IDENTIFICATION</scope>
</reference>
<protein>
    <recommendedName>
        <fullName evidence="12">Ig-like domain-containing protein</fullName>
    </recommendedName>
</protein>
<dbReference type="Proteomes" id="UP000472268">
    <property type="component" value="Chromosome 16"/>
</dbReference>
<comment type="subcellular location">
    <subcellularLocation>
        <location evidence="1">Cell membrane</location>
        <topology evidence="1">Single-pass membrane protein</topology>
    </subcellularLocation>
</comment>
<evidence type="ECO:0000256" key="7">
    <source>
        <dbReference type="ARBA" id="ARBA00023136"/>
    </source>
</evidence>
<dbReference type="AlphaFoldDB" id="A0A673VEN2"/>
<evidence type="ECO:0000313" key="14">
    <source>
        <dbReference type="Proteomes" id="UP000472268"/>
    </source>
</evidence>
<reference evidence="13" key="2">
    <citation type="submission" date="2025-08" db="UniProtKB">
        <authorList>
            <consortium name="Ensembl"/>
        </authorList>
    </citation>
    <scope>IDENTIFICATION</scope>
</reference>
<evidence type="ECO:0000256" key="2">
    <source>
        <dbReference type="ARBA" id="ARBA00022475"/>
    </source>
</evidence>
<evidence type="ECO:0000256" key="5">
    <source>
        <dbReference type="ARBA" id="ARBA00022737"/>
    </source>
</evidence>
<keyword evidence="9" id="KW-0325">Glycoprotein</keyword>
<dbReference type="PROSITE" id="PS50835">
    <property type="entry name" value="IG_LIKE"/>
    <property type="match status" value="1"/>
</dbReference>
<dbReference type="FunFam" id="2.60.40.10:FF:000049">
    <property type="entry name" value="Leukocyte immunoglobulin-like receptor subfamily B member 1"/>
    <property type="match status" value="4"/>
</dbReference>
<name>A0A673VEN2_SURSU</name>
<evidence type="ECO:0000259" key="12">
    <source>
        <dbReference type="PROSITE" id="PS50835"/>
    </source>
</evidence>
<dbReference type="PANTHER" id="PTHR11738">
    <property type="entry name" value="MHC CLASS I NK CELL RECEPTOR"/>
    <property type="match status" value="1"/>
</dbReference>
<dbReference type="GO" id="GO:0019221">
    <property type="term" value="P:cytokine-mediated signaling pathway"/>
    <property type="evidence" value="ECO:0007669"/>
    <property type="project" value="TreeGrafter"/>
</dbReference>
<dbReference type="InterPro" id="IPR013151">
    <property type="entry name" value="Immunoglobulin_dom"/>
</dbReference>
<dbReference type="InterPro" id="IPR050412">
    <property type="entry name" value="Ig-like_Receptors_ImmuneReg"/>
</dbReference>
<accession>A0A673VEN2</accession>
<keyword evidence="6" id="KW-1133">Transmembrane helix</keyword>
<keyword evidence="14" id="KW-1185">Reference proteome</keyword>
<dbReference type="GO" id="GO:0032396">
    <property type="term" value="F:inhibitory MHC class I receptor activity"/>
    <property type="evidence" value="ECO:0007669"/>
    <property type="project" value="TreeGrafter"/>
</dbReference>
<evidence type="ECO:0000256" key="4">
    <source>
        <dbReference type="ARBA" id="ARBA00022729"/>
    </source>
</evidence>
<organism evidence="13 14">
    <name type="scientific">Suricata suricatta</name>
    <name type="common">Meerkat</name>
    <dbReference type="NCBI Taxonomy" id="37032"/>
    <lineage>
        <taxon>Eukaryota</taxon>
        <taxon>Metazoa</taxon>
        <taxon>Chordata</taxon>
        <taxon>Craniata</taxon>
        <taxon>Vertebrata</taxon>
        <taxon>Euteleostomi</taxon>
        <taxon>Mammalia</taxon>
        <taxon>Eutheria</taxon>
        <taxon>Laurasiatheria</taxon>
        <taxon>Carnivora</taxon>
        <taxon>Feliformia</taxon>
        <taxon>Herpestidae</taxon>
        <taxon>Suricata</taxon>
    </lineage>
</organism>
<proteinExistence type="predicted"/>
<dbReference type="CDD" id="cd05751">
    <property type="entry name" value="IgC2_D1_LILR_KIR_like"/>
    <property type="match status" value="1"/>
</dbReference>
<dbReference type="Pfam" id="PF00047">
    <property type="entry name" value="ig"/>
    <property type="match status" value="2"/>
</dbReference>
<keyword evidence="2" id="KW-1003">Cell membrane</keyword>
<evidence type="ECO:0000256" key="1">
    <source>
        <dbReference type="ARBA" id="ARBA00004162"/>
    </source>
</evidence>
<dbReference type="SUPFAM" id="SSF48726">
    <property type="entry name" value="Immunoglobulin"/>
    <property type="match status" value="4"/>
</dbReference>
<keyword evidence="4 11" id="KW-0732">Signal</keyword>
<dbReference type="InterPro" id="IPR013783">
    <property type="entry name" value="Ig-like_fold"/>
</dbReference>
<keyword evidence="5" id="KW-0677">Repeat</keyword>